<keyword evidence="2" id="KW-0472">Membrane</keyword>
<feature type="transmembrane region" description="Helical" evidence="2">
    <location>
        <begin position="47"/>
        <end position="67"/>
    </location>
</feature>
<feature type="region of interest" description="Disordered" evidence="1">
    <location>
        <begin position="474"/>
        <end position="594"/>
    </location>
</feature>
<dbReference type="Proteomes" id="UP000543419">
    <property type="component" value="Unassembled WGS sequence"/>
</dbReference>
<keyword evidence="2" id="KW-0812">Transmembrane</keyword>
<accession>A0A7Y0EW59</accession>
<evidence type="ECO:0000256" key="1">
    <source>
        <dbReference type="SAM" id="MobiDB-lite"/>
    </source>
</evidence>
<dbReference type="EMBL" id="JAAIIG010000002">
    <property type="protein sequence ID" value="NMM97497.1"/>
    <property type="molecule type" value="Genomic_DNA"/>
</dbReference>
<keyword evidence="2" id="KW-1133">Transmembrane helix</keyword>
<proteinExistence type="predicted"/>
<protein>
    <submittedName>
        <fullName evidence="3">Uncharacterized protein</fullName>
    </submittedName>
</protein>
<gene>
    <name evidence="3" type="ORF">G1C97_0446</name>
</gene>
<comment type="caution">
    <text evidence="3">The sequence shown here is derived from an EMBL/GenBank/DDBJ whole genome shotgun (WGS) entry which is preliminary data.</text>
</comment>
<evidence type="ECO:0000256" key="2">
    <source>
        <dbReference type="SAM" id="Phobius"/>
    </source>
</evidence>
<keyword evidence="4" id="KW-1185">Reference proteome</keyword>
<reference evidence="3 4" key="1">
    <citation type="submission" date="2020-02" db="EMBL/GenBank/DDBJ databases">
        <title>Characterization of phylogenetic diversity of novel bifidobacterial species isolated in Czech ZOOs.</title>
        <authorList>
            <person name="Lugli G.A."/>
            <person name="Vera N.B."/>
            <person name="Ventura M."/>
        </authorList>
    </citation>
    <scope>NUCLEOTIDE SEQUENCE [LARGE SCALE GENOMIC DNA]</scope>
    <source>
        <strain evidence="3 4">DSM 109959</strain>
    </source>
</reference>
<feature type="compositionally biased region" description="Basic and acidic residues" evidence="1">
    <location>
        <begin position="489"/>
        <end position="503"/>
    </location>
</feature>
<dbReference type="AlphaFoldDB" id="A0A7Y0EW59"/>
<sequence length="694" mass="78079">MILVFDEEIQTGRAKPARDCILPCFVVLVVRPLLAWCSVLLRPVFRGILLFLIVVLLWFALLVSGRLPGRSCIYVRNCMAGNGTGVYHVNANGDVVACAAHARACPNGGPHFTSMEEGHRFVEERLAREYATSRGNALRKTYRVGEDADVHDALADEERERGRVRNDFLRRIRAARAGRRDAVERGNGKPSIDTPQGLCRYALDVMDGYDREFLKRTGDWDESQLRDCPAEWIHQFALSYAPRYRELDLQASRTALIYGAEGRYGDGPVTDRERRMFAGLMRLAYVTKANVSAGVWLRLNDEWNDKWADPNENREQVARTLARVGIEARVNGLAKRYARGEYAHPFDSVLGEAQRGVRSVMPEERLRDDVLVERSPLRSRMAISLASLGREDVEQRFPLDTTGMEPELAKVIRRAYWQVFIKLDESRRAGDWNRFSDQALMLRRIIGVRDKDDDSPLDLRDDQSCLAYAAAMAGGSVSPTTAAMPRLLDWQDREEKREAEDKQRRRTTTNHAAIPDAPSDDGDVLMRVEEHLEHADAGRREPIHSEDRGEKEPSGSAYDWSEEDDLLPGTPTSVAQTANAGRQSTGNRRPPMRNCTPGYVEPSNGNGIGHETTHGGAAGIKPEGNGGRAKGMYHALRFVSRRASSLLRRVPSLILPWLKQDDAAIRSWRQSRTMTRNGSNGRKPINQRSRARAK</sequence>
<feature type="compositionally biased region" description="Basic and acidic residues" evidence="1">
    <location>
        <begin position="524"/>
        <end position="553"/>
    </location>
</feature>
<organism evidence="3 4">
    <name type="scientific">Bifidobacterium olomucense</name>
    <dbReference type="NCBI Taxonomy" id="2675324"/>
    <lineage>
        <taxon>Bacteria</taxon>
        <taxon>Bacillati</taxon>
        <taxon>Actinomycetota</taxon>
        <taxon>Actinomycetes</taxon>
        <taxon>Bifidobacteriales</taxon>
        <taxon>Bifidobacteriaceae</taxon>
        <taxon>Bifidobacterium</taxon>
    </lineage>
</organism>
<feature type="compositionally biased region" description="Polar residues" evidence="1">
    <location>
        <begin position="570"/>
        <end position="587"/>
    </location>
</feature>
<name>A0A7Y0EW59_9BIFI</name>
<evidence type="ECO:0000313" key="4">
    <source>
        <dbReference type="Proteomes" id="UP000543419"/>
    </source>
</evidence>
<feature type="region of interest" description="Disordered" evidence="1">
    <location>
        <begin position="669"/>
        <end position="694"/>
    </location>
</feature>
<feature type="transmembrane region" description="Helical" evidence="2">
    <location>
        <begin position="20"/>
        <end position="41"/>
    </location>
</feature>
<feature type="compositionally biased region" description="Polar residues" evidence="1">
    <location>
        <begin position="669"/>
        <end position="680"/>
    </location>
</feature>
<evidence type="ECO:0000313" key="3">
    <source>
        <dbReference type="EMBL" id="NMM97497.1"/>
    </source>
</evidence>